<name>A0A1B6VM38_9PROT</name>
<evidence type="ECO:0000313" key="3">
    <source>
        <dbReference type="Proteomes" id="UP000077786"/>
    </source>
</evidence>
<dbReference type="AlphaFoldDB" id="A0A1B6VM38"/>
<sequence>MNKIISAHPVGAGLKIFQNDPEIKIHDDVLYIPRIPGPHDSNYGIYDSYGRLVQTAGPRRGWPNFSLGQSQSSSISPSSSYPRATENSYFYGGHIGTHFGHFLTETLPRFWCAPHWYLNKKIICHSGDTIEKLFSVSWIKEIFEMIGLVKEQFIIFDRPTTVISLLIPGASFEENHFSHRQFAEFCNKLGRKYAIDLGISDPIFLSREKFKSAMRTIEGEEEITSILRNKGFRIVYPETLSIREQMGLFCSDRLTSGFVGSAFHNSIFCSSPRGLALCYGNSYSTNFWLMDQVNDANIQYFSTPTLLLKNSPRVGVPAEFTVDNPMDVANLVIDYYEEKSVLKKENEKINYGKKEGPYLIKTKFNSFLQIDRQLGKIHAGSGVGPRIHKIFAYVFDSQWIELFTLGGDVLSMDQLDSVSDTLNFKMQISQNEKTFSLKHPVTSRFVSTTPDGVVECNREYARAWEQFLLISANQN</sequence>
<dbReference type="GO" id="GO:0016757">
    <property type="term" value="F:glycosyltransferase activity"/>
    <property type="evidence" value="ECO:0007669"/>
    <property type="project" value="InterPro"/>
</dbReference>
<dbReference type="PATRIC" id="fig|38307.3.peg.1008"/>
<evidence type="ECO:0000313" key="2">
    <source>
        <dbReference type="EMBL" id="OAJ68274.1"/>
    </source>
</evidence>
<reference evidence="2 3" key="1">
    <citation type="submission" date="2016-03" db="EMBL/GenBank/DDBJ databases">
        <title>Draft genome sequence of Gluconobacter cerinus strain CECT 9110.</title>
        <authorList>
            <person name="Sainz F."/>
            <person name="Mas A."/>
            <person name="Torija M.J."/>
        </authorList>
    </citation>
    <scope>NUCLEOTIDE SEQUENCE [LARGE SCALE GENOMIC DNA]</scope>
    <source>
        <strain evidence="2 3">CECT 9110</strain>
    </source>
</reference>
<dbReference type="InterPro" id="IPR008999">
    <property type="entry name" value="Actin-crosslinking"/>
</dbReference>
<gene>
    <name evidence="2" type="ORF">A0123_00978</name>
</gene>
<proteinExistence type="predicted"/>
<dbReference type="Gene3D" id="2.80.10.50">
    <property type="match status" value="1"/>
</dbReference>
<feature type="domain" description="Glycosyltransferase 61 catalytic" evidence="1">
    <location>
        <begin position="99"/>
        <end position="271"/>
    </location>
</feature>
<dbReference type="Pfam" id="PF04577">
    <property type="entry name" value="Glyco_transf_61"/>
    <property type="match status" value="1"/>
</dbReference>
<dbReference type="EMBL" id="LUTU01000005">
    <property type="protein sequence ID" value="OAJ68274.1"/>
    <property type="molecule type" value="Genomic_DNA"/>
</dbReference>
<evidence type="ECO:0000259" key="1">
    <source>
        <dbReference type="Pfam" id="PF04577"/>
    </source>
</evidence>
<dbReference type="InterPro" id="IPR049625">
    <property type="entry name" value="Glyco_transf_61_cat"/>
</dbReference>
<comment type="caution">
    <text evidence="2">The sequence shown here is derived from an EMBL/GenBank/DDBJ whole genome shotgun (WGS) entry which is preliminary data.</text>
</comment>
<dbReference type="SUPFAM" id="SSF50405">
    <property type="entry name" value="Actin-crosslinking proteins"/>
    <property type="match status" value="1"/>
</dbReference>
<organism evidence="2 3">
    <name type="scientific">Gluconobacter cerinus</name>
    <dbReference type="NCBI Taxonomy" id="38307"/>
    <lineage>
        <taxon>Bacteria</taxon>
        <taxon>Pseudomonadati</taxon>
        <taxon>Pseudomonadota</taxon>
        <taxon>Alphaproteobacteria</taxon>
        <taxon>Acetobacterales</taxon>
        <taxon>Acetobacteraceae</taxon>
        <taxon>Gluconobacter</taxon>
    </lineage>
</organism>
<protein>
    <submittedName>
        <fullName evidence="2">Capsular polysaccharide biosynthesis protein</fullName>
    </submittedName>
</protein>
<dbReference type="RefSeq" id="WP_198150445.1">
    <property type="nucleotide sequence ID" value="NZ_LUTU01000005.1"/>
</dbReference>
<accession>A0A1B6VM38</accession>
<dbReference type="Proteomes" id="UP000077786">
    <property type="component" value="Unassembled WGS sequence"/>
</dbReference>